<evidence type="ECO:0008006" key="8">
    <source>
        <dbReference type="Google" id="ProtNLM"/>
    </source>
</evidence>
<evidence type="ECO:0000256" key="1">
    <source>
        <dbReference type="ARBA" id="ARBA00008773"/>
    </source>
</evidence>
<dbReference type="Gene3D" id="3.20.20.80">
    <property type="entry name" value="Glycosidases"/>
    <property type="match status" value="1"/>
</dbReference>
<dbReference type="PROSITE" id="PS00587">
    <property type="entry name" value="GLYCOSYL_HYDROL_F17"/>
    <property type="match status" value="1"/>
</dbReference>
<dbReference type="AlphaFoldDB" id="A0AAD3NVF8"/>
<evidence type="ECO:0000313" key="6">
    <source>
        <dbReference type="EMBL" id="GLJ59848.1"/>
    </source>
</evidence>
<keyword evidence="7" id="KW-1185">Reference proteome</keyword>
<keyword evidence="2 5" id="KW-0378">Hydrolase</keyword>
<protein>
    <recommendedName>
        <fullName evidence="8">Glucan endo-1,3-beta-D-glucosidase</fullName>
    </recommendedName>
</protein>
<dbReference type="InterPro" id="IPR000490">
    <property type="entry name" value="Glyco_hydro_17"/>
</dbReference>
<accession>A0AAD3NVF8</accession>
<evidence type="ECO:0000256" key="3">
    <source>
        <dbReference type="ARBA" id="ARBA00023295"/>
    </source>
</evidence>
<dbReference type="GO" id="GO:0004553">
    <property type="term" value="F:hydrolase activity, hydrolyzing O-glycosyl compounds"/>
    <property type="evidence" value="ECO:0007669"/>
    <property type="project" value="InterPro"/>
</dbReference>
<dbReference type="Proteomes" id="UP001234787">
    <property type="component" value="Unassembled WGS sequence"/>
</dbReference>
<dbReference type="PANTHER" id="PTHR32227">
    <property type="entry name" value="GLUCAN ENDO-1,3-BETA-GLUCOSIDASE BG1-RELATED-RELATED"/>
    <property type="match status" value="1"/>
</dbReference>
<organism evidence="6 7">
    <name type="scientific">Cryptomeria japonica</name>
    <name type="common">Japanese cedar</name>
    <name type="synonym">Cupressus japonica</name>
    <dbReference type="NCBI Taxonomy" id="3369"/>
    <lineage>
        <taxon>Eukaryota</taxon>
        <taxon>Viridiplantae</taxon>
        <taxon>Streptophyta</taxon>
        <taxon>Embryophyta</taxon>
        <taxon>Tracheophyta</taxon>
        <taxon>Spermatophyta</taxon>
        <taxon>Pinopsida</taxon>
        <taxon>Pinidae</taxon>
        <taxon>Conifers II</taxon>
        <taxon>Cupressales</taxon>
        <taxon>Cupressaceae</taxon>
        <taxon>Cryptomeria</taxon>
    </lineage>
</organism>
<dbReference type="InterPro" id="IPR017853">
    <property type="entry name" value="GH"/>
</dbReference>
<comment type="similarity">
    <text evidence="1 4">Belongs to the glycosyl hydrolase 17 family.</text>
</comment>
<dbReference type="GO" id="GO:0005975">
    <property type="term" value="P:carbohydrate metabolic process"/>
    <property type="evidence" value="ECO:0007669"/>
    <property type="project" value="InterPro"/>
</dbReference>
<dbReference type="InterPro" id="IPR044965">
    <property type="entry name" value="Glyco_hydro_17_plant"/>
</dbReference>
<proteinExistence type="inferred from homology"/>
<reference evidence="6" key="1">
    <citation type="submission" date="2022-12" db="EMBL/GenBank/DDBJ databases">
        <title>Chromosome-Level Genome Assembly of Japanese Cedar (Cryptomeriajaponica D. Don).</title>
        <authorList>
            <person name="Fujino T."/>
            <person name="Yamaguchi K."/>
            <person name="Yokoyama T."/>
            <person name="Hamanaka T."/>
            <person name="Harazono Y."/>
            <person name="Kamada H."/>
            <person name="Kobayashi W."/>
            <person name="Ujino-Ihara T."/>
            <person name="Uchiyama K."/>
            <person name="Matsumoto A."/>
            <person name="Izuno A."/>
            <person name="Tsumura Y."/>
            <person name="Toyoda A."/>
            <person name="Shigenobu S."/>
            <person name="Moriguchi Y."/>
            <person name="Ueno S."/>
            <person name="Kasahara M."/>
        </authorList>
    </citation>
    <scope>NUCLEOTIDE SEQUENCE</scope>
</reference>
<dbReference type="FunFam" id="3.20.20.80:FF:000010">
    <property type="entry name" value="glucan endo-1,3-beta-glucosidase, basic"/>
    <property type="match status" value="1"/>
</dbReference>
<evidence type="ECO:0000256" key="4">
    <source>
        <dbReference type="RuleBase" id="RU004335"/>
    </source>
</evidence>
<gene>
    <name evidence="6" type="ORF">SUGI_1524710</name>
</gene>
<name>A0AAD3NVF8_CRYJA</name>
<comment type="caution">
    <text evidence="6">The sequence shown here is derived from an EMBL/GenBank/DDBJ whole genome shotgun (WGS) entry which is preliminary data.</text>
</comment>
<evidence type="ECO:0000313" key="7">
    <source>
        <dbReference type="Proteomes" id="UP001234787"/>
    </source>
</evidence>
<dbReference type="SUPFAM" id="SSF51445">
    <property type="entry name" value="(Trans)glycosidases"/>
    <property type="match status" value="1"/>
</dbReference>
<keyword evidence="3 5" id="KW-0326">Glycosidase</keyword>
<dbReference type="EMBL" id="BSEH01001949">
    <property type="protein sequence ID" value="GLJ59848.1"/>
    <property type="molecule type" value="Genomic_DNA"/>
</dbReference>
<evidence type="ECO:0000256" key="5">
    <source>
        <dbReference type="RuleBase" id="RU004336"/>
    </source>
</evidence>
<sequence>MKVSFLLLHYPVEVDIDDKDNAGFLTSPVTPGGKGKRPVVGFEVDIKAIDATMITSGYTMPLLEDAKLVRVVLRVTDGEKIRVCYGMLSDSLPYHNEEVNLMQSNNIGKVRLYFASQDALQALKNSGIEVIVGVRNAELQTIADDQDVANIWVNDNIKQFHPSVNIKYIAVGNEVFLNRTLILYLLPAMENIQRALRKADLQNNIKVSTPYPTSVLNNSFPPSEGTFGEDMSAILNFLSDNGSPFMAHVYPYFSYKNSAGSTSADYSLFRSTSTVVTEGNLMYNNLFDVFVDAFISAMEKLGHSNIPIVITESGWPTAGNAVATVDNARTYNNNLIKHVLSNAGTPKRPGTTIETYIFTLFNENQKTGAEARHFGLFDTTKIPVYPMDFLAESSVYPPLSSPESSRDLKVVYIYLTVI</sequence>
<dbReference type="Pfam" id="PF00332">
    <property type="entry name" value="Glyco_hydro_17"/>
    <property type="match status" value="1"/>
</dbReference>
<evidence type="ECO:0000256" key="2">
    <source>
        <dbReference type="ARBA" id="ARBA00022801"/>
    </source>
</evidence>